<evidence type="ECO:0000313" key="1">
    <source>
        <dbReference type="EMBL" id="JAE08190.1"/>
    </source>
</evidence>
<name>A0A0A9F5B3_ARUDO</name>
<reference evidence="1" key="1">
    <citation type="submission" date="2014-09" db="EMBL/GenBank/DDBJ databases">
        <authorList>
            <person name="Magalhaes I.L.F."/>
            <person name="Oliveira U."/>
            <person name="Santos F.R."/>
            <person name="Vidigal T.H.D.A."/>
            <person name="Brescovit A.D."/>
            <person name="Santos A.J."/>
        </authorList>
    </citation>
    <scope>NUCLEOTIDE SEQUENCE</scope>
    <source>
        <tissue evidence="1">Shoot tissue taken approximately 20 cm above the soil surface</tissue>
    </source>
</reference>
<dbReference type="AlphaFoldDB" id="A0A0A9F5B3"/>
<organism evidence="1">
    <name type="scientific">Arundo donax</name>
    <name type="common">Giant reed</name>
    <name type="synonym">Donax arundinaceus</name>
    <dbReference type="NCBI Taxonomy" id="35708"/>
    <lineage>
        <taxon>Eukaryota</taxon>
        <taxon>Viridiplantae</taxon>
        <taxon>Streptophyta</taxon>
        <taxon>Embryophyta</taxon>
        <taxon>Tracheophyta</taxon>
        <taxon>Spermatophyta</taxon>
        <taxon>Magnoliopsida</taxon>
        <taxon>Liliopsida</taxon>
        <taxon>Poales</taxon>
        <taxon>Poaceae</taxon>
        <taxon>PACMAD clade</taxon>
        <taxon>Arundinoideae</taxon>
        <taxon>Arundineae</taxon>
        <taxon>Arundo</taxon>
    </lineage>
</organism>
<protein>
    <submittedName>
        <fullName evidence="1">Uncharacterized protein</fullName>
    </submittedName>
</protein>
<dbReference type="EMBL" id="GBRH01189706">
    <property type="protein sequence ID" value="JAE08190.1"/>
    <property type="molecule type" value="Transcribed_RNA"/>
</dbReference>
<reference evidence="1" key="2">
    <citation type="journal article" date="2015" name="Data Brief">
        <title>Shoot transcriptome of the giant reed, Arundo donax.</title>
        <authorList>
            <person name="Barrero R.A."/>
            <person name="Guerrero F.D."/>
            <person name="Moolhuijzen P."/>
            <person name="Goolsby J.A."/>
            <person name="Tidwell J."/>
            <person name="Bellgard S.E."/>
            <person name="Bellgard M.I."/>
        </authorList>
    </citation>
    <scope>NUCLEOTIDE SEQUENCE</scope>
    <source>
        <tissue evidence="1">Shoot tissue taken approximately 20 cm above the soil surface</tissue>
    </source>
</reference>
<sequence length="43" mass="5303">MHDIWQIKLLLNMKIFMWQLMRDKIHSERACVCSELFFSSFLI</sequence>
<accession>A0A0A9F5B3</accession>
<proteinExistence type="predicted"/>